<comment type="caution">
    <text evidence="1">The sequence shown here is derived from an EMBL/GenBank/DDBJ whole genome shotgun (WGS) entry which is preliminary data.</text>
</comment>
<keyword evidence="2" id="KW-1185">Reference proteome</keyword>
<dbReference type="Proteomes" id="UP001148629">
    <property type="component" value="Unassembled WGS sequence"/>
</dbReference>
<proteinExistence type="predicted"/>
<evidence type="ECO:0000313" key="2">
    <source>
        <dbReference type="Proteomes" id="UP001148629"/>
    </source>
</evidence>
<sequence>MALPFTVKILDKDLPKNEDDRCNSLLPAARRTKRDHIIAPQPTTDFLEKELLVKRLNAIQDWLWLCGRPMPPRPLHHQRLLSREIIISEDVELHLIWWEKRIFLKPLPPYLLDPDFWQTYIVGTADIDASMGHLDSCARGFLFSYMALISYESDFRIAKEYGLLPGAVTWTGWKALSAQFLASHRYDRINARYWYGELRLSRLNKVYRLRKGRILRGYSRAASHTFYGDLLRDNFAILAGFLGYVVIALTAMQVGLGVERLQESEAFQNTSYGFTIFSLVAPLVGAVLIFLIVLAMFVSNWRATKSFEKRRFVEMGVGAQPLLT</sequence>
<organism evidence="1 2">
    <name type="scientific">Fusarium decemcellulare</name>
    <dbReference type="NCBI Taxonomy" id="57161"/>
    <lineage>
        <taxon>Eukaryota</taxon>
        <taxon>Fungi</taxon>
        <taxon>Dikarya</taxon>
        <taxon>Ascomycota</taxon>
        <taxon>Pezizomycotina</taxon>
        <taxon>Sordariomycetes</taxon>
        <taxon>Hypocreomycetidae</taxon>
        <taxon>Hypocreales</taxon>
        <taxon>Nectriaceae</taxon>
        <taxon>Fusarium</taxon>
        <taxon>Fusarium decemcellulare species complex</taxon>
    </lineage>
</organism>
<protein>
    <submittedName>
        <fullName evidence="1">Uncharacterized protein</fullName>
    </submittedName>
</protein>
<reference evidence="1" key="1">
    <citation type="submission" date="2022-08" db="EMBL/GenBank/DDBJ databases">
        <title>Genome Sequence of Fusarium decemcellulare.</title>
        <authorList>
            <person name="Buettner E."/>
        </authorList>
    </citation>
    <scope>NUCLEOTIDE SEQUENCE</scope>
    <source>
        <strain evidence="1">Babe19</strain>
    </source>
</reference>
<accession>A0ACC1SXT0</accession>
<dbReference type="EMBL" id="JANRMS010000055">
    <property type="protein sequence ID" value="KAJ3548206.1"/>
    <property type="molecule type" value="Genomic_DNA"/>
</dbReference>
<gene>
    <name evidence="1" type="ORF">NM208_g1117</name>
</gene>
<evidence type="ECO:0000313" key="1">
    <source>
        <dbReference type="EMBL" id="KAJ3548206.1"/>
    </source>
</evidence>
<name>A0ACC1SXT0_9HYPO</name>